<proteinExistence type="predicted"/>
<dbReference type="GeneID" id="64599812"/>
<protein>
    <submittedName>
        <fullName evidence="2">Uncharacterized protein</fullName>
    </submittedName>
</protein>
<keyword evidence="3" id="KW-1185">Reference proteome</keyword>
<evidence type="ECO:0000256" key="1">
    <source>
        <dbReference type="SAM" id="MobiDB-lite"/>
    </source>
</evidence>
<dbReference type="AlphaFoldDB" id="A0A9P7J1L1"/>
<evidence type="ECO:0000313" key="2">
    <source>
        <dbReference type="EMBL" id="KAG1798967.1"/>
    </source>
</evidence>
<reference evidence="2" key="1">
    <citation type="journal article" date="2020" name="New Phytol.">
        <title>Comparative genomics reveals dynamic genome evolution in host specialist ectomycorrhizal fungi.</title>
        <authorList>
            <person name="Lofgren L.A."/>
            <person name="Nguyen N.H."/>
            <person name="Vilgalys R."/>
            <person name="Ruytinx J."/>
            <person name="Liao H.L."/>
            <person name="Branco S."/>
            <person name="Kuo A."/>
            <person name="LaButti K."/>
            <person name="Lipzen A."/>
            <person name="Andreopoulos W."/>
            <person name="Pangilinan J."/>
            <person name="Riley R."/>
            <person name="Hundley H."/>
            <person name="Na H."/>
            <person name="Barry K."/>
            <person name="Grigoriev I.V."/>
            <person name="Stajich J.E."/>
            <person name="Kennedy P.G."/>
        </authorList>
    </citation>
    <scope>NUCLEOTIDE SEQUENCE</scope>
    <source>
        <strain evidence="2">S12</strain>
    </source>
</reference>
<organism evidence="2 3">
    <name type="scientific">Suillus plorans</name>
    <dbReference type="NCBI Taxonomy" id="116603"/>
    <lineage>
        <taxon>Eukaryota</taxon>
        <taxon>Fungi</taxon>
        <taxon>Dikarya</taxon>
        <taxon>Basidiomycota</taxon>
        <taxon>Agaricomycotina</taxon>
        <taxon>Agaricomycetes</taxon>
        <taxon>Agaricomycetidae</taxon>
        <taxon>Boletales</taxon>
        <taxon>Suillineae</taxon>
        <taxon>Suillaceae</taxon>
        <taxon>Suillus</taxon>
    </lineage>
</organism>
<name>A0A9P7J1L1_9AGAM</name>
<accession>A0A9P7J1L1</accession>
<dbReference type="EMBL" id="JABBWE010000012">
    <property type="protein sequence ID" value="KAG1798967.1"/>
    <property type="molecule type" value="Genomic_DNA"/>
</dbReference>
<evidence type="ECO:0000313" key="3">
    <source>
        <dbReference type="Proteomes" id="UP000719766"/>
    </source>
</evidence>
<gene>
    <name evidence="2" type="ORF">HD556DRAFT_1440032</name>
</gene>
<dbReference type="RefSeq" id="XP_041163508.1">
    <property type="nucleotide sequence ID" value="XM_041306048.1"/>
</dbReference>
<feature type="compositionally biased region" description="Basic and acidic residues" evidence="1">
    <location>
        <begin position="19"/>
        <end position="30"/>
    </location>
</feature>
<dbReference type="Proteomes" id="UP000719766">
    <property type="component" value="Unassembled WGS sequence"/>
</dbReference>
<comment type="caution">
    <text evidence="2">The sequence shown here is derived from an EMBL/GenBank/DDBJ whole genome shotgun (WGS) entry which is preliminary data.</text>
</comment>
<sequence>MHTVCYPNPATPPSSVRRCNPDHDSGDELRLQSARTLVQTPPSSPPEQPQNYHGRNDWRHPSHTMTGPPRISVGSKRRRMPSSEEIPPNSENDIFAFPHLPPIMERLPSLVGRAHKRFRPFEQPHGLMPNALELRFSQRCLDSGETDISLSDIQEGKDVLQRCLKVLPKTIVGQALIAKEADCEHKRLSTLAMVWAAEASERDKRLREMLIEEELAKYAISTAEASILQKVLVGRSVEELDAATDFCVGAYSHNFRSFTIADSTLDQIEGVTSCLSREEADGQLEDDSSDFDSETNG</sequence>
<feature type="region of interest" description="Disordered" evidence="1">
    <location>
        <begin position="1"/>
        <end position="93"/>
    </location>
</feature>
<dbReference type="OrthoDB" id="2628607at2759"/>